<evidence type="ECO:0000313" key="2">
    <source>
        <dbReference type="Proteomes" id="UP001652445"/>
    </source>
</evidence>
<dbReference type="Proteomes" id="UP001652445">
    <property type="component" value="Unassembled WGS sequence"/>
</dbReference>
<protein>
    <submittedName>
        <fullName evidence="1">Uncharacterized protein</fullName>
    </submittedName>
</protein>
<name>A0ABT2UQK7_9BACL</name>
<comment type="caution">
    <text evidence="1">The sequence shown here is derived from an EMBL/GenBank/DDBJ whole genome shotgun (WGS) entry which is preliminary data.</text>
</comment>
<evidence type="ECO:0000313" key="1">
    <source>
        <dbReference type="EMBL" id="MCU6796948.1"/>
    </source>
</evidence>
<proteinExistence type="predicted"/>
<organism evidence="1 2">
    <name type="scientific">Paenibacillus baimaensis</name>
    <dbReference type="NCBI Taxonomy" id="2982185"/>
    <lineage>
        <taxon>Bacteria</taxon>
        <taxon>Bacillati</taxon>
        <taxon>Bacillota</taxon>
        <taxon>Bacilli</taxon>
        <taxon>Bacillales</taxon>
        <taxon>Paenibacillaceae</taxon>
        <taxon>Paenibacillus</taxon>
    </lineage>
</organism>
<keyword evidence="2" id="KW-1185">Reference proteome</keyword>
<accession>A0ABT2UQK7</accession>
<reference evidence="1 2" key="1">
    <citation type="submission" date="2022-09" db="EMBL/GenBank/DDBJ databases">
        <authorList>
            <person name="Han X.L."/>
            <person name="Wang Q."/>
            <person name="Lu T."/>
        </authorList>
    </citation>
    <scope>NUCLEOTIDE SEQUENCE [LARGE SCALE GENOMIC DNA]</scope>
    <source>
        <strain evidence="1 2">WQ 127069</strain>
    </source>
</reference>
<dbReference type="EMBL" id="JAOQIO010000110">
    <property type="protein sequence ID" value="MCU6796948.1"/>
    <property type="molecule type" value="Genomic_DNA"/>
</dbReference>
<gene>
    <name evidence="1" type="ORF">OB236_32955</name>
</gene>
<sequence>MNNRNIQLTLMPFSQLWSKFVAINSEINGKNRTRVRCFCKGQLDGSGNFYYSDLQYD</sequence>